<protein>
    <recommendedName>
        <fullName evidence="6">Kinesin light chain</fullName>
    </recommendedName>
</protein>
<keyword evidence="2 3" id="KW-0802">TPR repeat</keyword>
<dbReference type="SUPFAM" id="SSF48452">
    <property type="entry name" value="TPR-like"/>
    <property type="match status" value="2"/>
</dbReference>
<comment type="caution">
    <text evidence="4">The sequence shown here is derived from an EMBL/GenBank/DDBJ whole genome shotgun (WGS) entry which is preliminary data.</text>
</comment>
<accession>A0AAE0GNH0</accession>
<feature type="non-terminal residue" evidence="4">
    <location>
        <position position="439"/>
    </location>
</feature>
<dbReference type="Pfam" id="PF13424">
    <property type="entry name" value="TPR_12"/>
    <property type="match status" value="4"/>
</dbReference>
<dbReference type="InterPro" id="IPR011990">
    <property type="entry name" value="TPR-like_helical_dom_sf"/>
</dbReference>
<dbReference type="InterPro" id="IPR019734">
    <property type="entry name" value="TPR_rpt"/>
</dbReference>
<keyword evidence="1" id="KW-0677">Repeat</keyword>
<dbReference type="PANTHER" id="PTHR45641:SF19">
    <property type="entry name" value="NEPHROCYSTIN-3"/>
    <property type="match status" value="1"/>
</dbReference>
<evidence type="ECO:0008006" key="6">
    <source>
        <dbReference type="Google" id="ProtNLM"/>
    </source>
</evidence>
<dbReference type="PANTHER" id="PTHR45641">
    <property type="entry name" value="TETRATRICOPEPTIDE REPEAT PROTEIN (AFU_ORTHOLOGUE AFUA_6G03870)"/>
    <property type="match status" value="1"/>
</dbReference>
<dbReference type="Proteomes" id="UP001190700">
    <property type="component" value="Unassembled WGS sequence"/>
</dbReference>
<dbReference type="Gene3D" id="1.25.40.10">
    <property type="entry name" value="Tetratricopeptide repeat domain"/>
    <property type="match status" value="3"/>
</dbReference>
<dbReference type="SMART" id="SM00028">
    <property type="entry name" value="TPR"/>
    <property type="match status" value="9"/>
</dbReference>
<feature type="repeat" description="TPR" evidence="3">
    <location>
        <begin position="104"/>
        <end position="137"/>
    </location>
</feature>
<organism evidence="4 5">
    <name type="scientific">Cymbomonas tetramitiformis</name>
    <dbReference type="NCBI Taxonomy" id="36881"/>
    <lineage>
        <taxon>Eukaryota</taxon>
        <taxon>Viridiplantae</taxon>
        <taxon>Chlorophyta</taxon>
        <taxon>Pyramimonadophyceae</taxon>
        <taxon>Pyramimonadales</taxon>
        <taxon>Pyramimonadaceae</taxon>
        <taxon>Cymbomonas</taxon>
    </lineage>
</organism>
<evidence type="ECO:0000256" key="3">
    <source>
        <dbReference type="PROSITE-ProRule" id="PRU00339"/>
    </source>
</evidence>
<sequence>MADKVNAVSLEDDYVGITAKAEKMQRRGRHDEAQTYFRAALKIKETEHGKDSVETVPDMNMLARALEEAIAFEGARPLYERSAAILEKAVMKKSNDAANIPALAATLNNLGLLLKKMGVYEDAFQKYSRSISLYEMAYGEDCSEIIVVLDNLAVCLQYLDRFPASEIACKRSVEIRKQYFGPAHPEVADALNWLAAAEIGCQNHESAEAHYWEALSIDVDYFGQTHENVARTLMNLGALQRSISKMPAAASSLKRAKVIWDQSESPVDKRHSQLLRRLAEVLCVGENDFQGAETCLKEAIKIDEALAEGTVTELPSMMCPDSLNAYGELLLRLERFTEAKETFQYMLKIISEFLGNMHPLVGCCLNNIGIAQSRLNDHDGAIVSFKDALEIRERELGHVSLDVGQTVMNLAGAFTGTGFYAEAEPLLLRAMDIHRKNNI</sequence>
<evidence type="ECO:0000313" key="4">
    <source>
        <dbReference type="EMBL" id="KAK3281308.1"/>
    </source>
</evidence>
<evidence type="ECO:0000256" key="1">
    <source>
        <dbReference type="ARBA" id="ARBA00022737"/>
    </source>
</evidence>
<name>A0AAE0GNH0_9CHLO</name>
<keyword evidence="5" id="KW-1185">Reference proteome</keyword>
<proteinExistence type="predicted"/>
<gene>
    <name evidence="4" type="ORF">CYMTET_10893</name>
</gene>
<evidence type="ECO:0000313" key="5">
    <source>
        <dbReference type="Proteomes" id="UP001190700"/>
    </source>
</evidence>
<dbReference type="Pfam" id="PF13374">
    <property type="entry name" value="TPR_10"/>
    <property type="match status" value="1"/>
</dbReference>
<dbReference type="AlphaFoldDB" id="A0AAE0GNH0"/>
<evidence type="ECO:0000256" key="2">
    <source>
        <dbReference type="ARBA" id="ARBA00022803"/>
    </source>
</evidence>
<dbReference type="EMBL" id="LGRX02003892">
    <property type="protein sequence ID" value="KAK3281308.1"/>
    <property type="molecule type" value="Genomic_DNA"/>
</dbReference>
<reference evidence="4 5" key="1">
    <citation type="journal article" date="2015" name="Genome Biol. Evol.">
        <title>Comparative Genomics of a Bacterivorous Green Alga Reveals Evolutionary Causalities and Consequences of Phago-Mixotrophic Mode of Nutrition.</title>
        <authorList>
            <person name="Burns J.A."/>
            <person name="Paasch A."/>
            <person name="Narechania A."/>
            <person name="Kim E."/>
        </authorList>
    </citation>
    <scope>NUCLEOTIDE SEQUENCE [LARGE SCALE GENOMIC DNA]</scope>
    <source>
        <strain evidence="4 5">PLY_AMNH</strain>
    </source>
</reference>
<dbReference type="PROSITE" id="PS50005">
    <property type="entry name" value="TPR"/>
    <property type="match status" value="1"/>
</dbReference>